<reference evidence="1" key="1">
    <citation type="submission" date="2023-01" db="EMBL/GenBank/DDBJ databases">
        <title>Genome assembly of the deep-sea coral Lophelia pertusa.</title>
        <authorList>
            <person name="Herrera S."/>
            <person name="Cordes E."/>
        </authorList>
    </citation>
    <scope>NUCLEOTIDE SEQUENCE</scope>
    <source>
        <strain evidence="1">USNM1676648</strain>
        <tissue evidence="1">Polyp</tissue>
    </source>
</reference>
<dbReference type="EMBL" id="MU826857">
    <property type="protein sequence ID" value="KAJ7370760.1"/>
    <property type="molecule type" value="Genomic_DNA"/>
</dbReference>
<evidence type="ECO:0000313" key="1">
    <source>
        <dbReference type="EMBL" id="KAJ7370760.1"/>
    </source>
</evidence>
<comment type="caution">
    <text evidence="1">The sequence shown here is derived from an EMBL/GenBank/DDBJ whole genome shotgun (WGS) entry which is preliminary data.</text>
</comment>
<dbReference type="Proteomes" id="UP001163046">
    <property type="component" value="Unassembled WGS sequence"/>
</dbReference>
<proteinExistence type="predicted"/>
<name>A0A9W9YWJ8_9CNID</name>
<dbReference type="AlphaFoldDB" id="A0A9W9YWJ8"/>
<organism evidence="1 2">
    <name type="scientific">Desmophyllum pertusum</name>
    <dbReference type="NCBI Taxonomy" id="174260"/>
    <lineage>
        <taxon>Eukaryota</taxon>
        <taxon>Metazoa</taxon>
        <taxon>Cnidaria</taxon>
        <taxon>Anthozoa</taxon>
        <taxon>Hexacorallia</taxon>
        <taxon>Scleractinia</taxon>
        <taxon>Caryophylliina</taxon>
        <taxon>Caryophylliidae</taxon>
        <taxon>Desmophyllum</taxon>
    </lineage>
</organism>
<evidence type="ECO:0000313" key="2">
    <source>
        <dbReference type="Proteomes" id="UP001163046"/>
    </source>
</evidence>
<accession>A0A9W9YWJ8</accession>
<protein>
    <submittedName>
        <fullName evidence="1">Uncharacterized protein</fullName>
    </submittedName>
</protein>
<keyword evidence="2" id="KW-1185">Reference proteome</keyword>
<sequence>MELISQRWKIIHLEYGELFTYYRLLIIRRVTSTSLGGDITADNYSNAERISLCCVSDVVVAENATLNNRTRSEIAL</sequence>
<gene>
    <name evidence="1" type="ORF">OS493_030191</name>
</gene>